<dbReference type="InterPro" id="IPR001584">
    <property type="entry name" value="Integrase_cat-core"/>
</dbReference>
<organism evidence="2 3">
    <name type="scientific">Eggerthella lenta</name>
    <name type="common">Eubacterium lentum</name>
    <dbReference type="NCBI Taxonomy" id="84112"/>
    <lineage>
        <taxon>Bacteria</taxon>
        <taxon>Bacillati</taxon>
        <taxon>Actinomycetota</taxon>
        <taxon>Coriobacteriia</taxon>
        <taxon>Eggerthellales</taxon>
        <taxon>Eggerthellaceae</taxon>
        <taxon>Eggerthella</taxon>
    </lineage>
</organism>
<comment type="function">
    <text evidence="1">Involved in the transposition of the insertion sequence.</text>
</comment>
<dbReference type="PANTHER" id="PTHR46889:SF4">
    <property type="entry name" value="TRANSPOSASE INSO FOR INSERTION SEQUENCE ELEMENT IS911B-RELATED"/>
    <property type="match status" value="1"/>
</dbReference>
<evidence type="ECO:0000313" key="2">
    <source>
        <dbReference type="EMBL" id="RDB81566.1"/>
    </source>
</evidence>
<dbReference type="EMBL" id="PPTX01000002">
    <property type="protein sequence ID" value="RDB81566.1"/>
    <property type="molecule type" value="Genomic_DNA"/>
</dbReference>
<dbReference type="PROSITE" id="PS50994">
    <property type="entry name" value="INTEGRASE"/>
    <property type="match status" value="1"/>
</dbReference>
<dbReference type="Gene3D" id="3.30.420.10">
    <property type="entry name" value="Ribonuclease H-like superfamily/Ribonuclease H"/>
    <property type="match status" value="1"/>
</dbReference>
<dbReference type="InterPro" id="IPR012337">
    <property type="entry name" value="RNaseH-like_sf"/>
</dbReference>
<reference evidence="2 3" key="1">
    <citation type="journal article" date="2018" name="Elife">
        <title>Discovery and characterization of a prevalent human gut bacterial enzyme sufficient for the inactivation of a family of plant toxins.</title>
        <authorList>
            <person name="Koppel N."/>
            <person name="Bisanz J.E."/>
            <person name="Pandelia M.E."/>
            <person name="Turnbaugh P.J."/>
            <person name="Balskus E.P."/>
        </authorList>
    </citation>
    <scope>NUCLEOTIDE SEQUENCE [LARGE SCALE GENOMIC DNA]</scope>
    <source>
        <strain evidence="2 3">MR1 #12</strain>
    </source>
</reference>
<comment type="caution">
    <text evidence="2">The sequence shown here is derived from an EMBL/GenBank/DDBJ whole genome shotgun (WGS) entry which is preliminary data.</text>
</comment>
<dbReference type="RefSeq" id="WP_009305474.1">
    <property type="nucleotide sequence ID" value="NZ_JBDMGD010000002.1"/>
</dbReference>
<dbReference type="PANTHER" id="PTHR46889">
    <property type="entry name" value="TRANSPOSASE INSF FOR INSERTION SEQUENCE IS3B-RELATED"/>
    <property type="match status" value="1"/>
</dbReference>
<dbReference type="InterPro" id="IPR025948">
    <property type="entry name" value="HTH-like_dom"/>
</dbReference>
<name>A0A369MXQ8_EGGLN</name>
<dbReference type="InterPro" id="IPR050900">
    <property type="entry name" value="Transposase_IS3/IS150/IS904"/>
</dbReference>
<dbReference type="GO" id="GO:0003676">
    <property type="term" value="F:nucleic acid binding"/>
    <property type="evidence" value="ECO:0007669"/>
    <property type="project" value="InterPro"/>
</dbReference>
<evidence type="ECO:0000256" key="1">
    <source>
        <dbReference type="ARBA" id="ARBA00002286"/>
    </source>
</evidence>
<gene>
    <name evidence="2" type="ORF">C1872_02510</name>
</gene>
<dbReference type="Pfam" id="PF13333">
    <property type="entry name" value="rve_2"/>
    <property type="match status" value="1"/>
</dbReference>
<accession>A0A369MXQ8</accession>
<dbReference type="AlphaFoldDB" id="A0A369MXQ8"/>
<proteinExistence type="predicted"/>
<dbReference type="GO" id="GO:0015074">
    <property type="term" value="P:DNA integration"/>
    <property type="evidence" value="ECO:0007669"/>
    <property type="project" value="InterPro"/>
</dbReference>
<dbReference type="SUPFAM" id="SSF53098">
    <property type="entry name" value="Ribonuclease H-like"/>
    <property type="match status" value="1"/>
</dbReference>
<dbReference type="Pfam" id="PF00665">
    <property type="entry name" value="rve"/>
    <property type="match status" value="1"/>
</dbReference>
<dbReference type="InterPro" id="IPR048020">
    <property type="entry name" value="Transpos_IS3"/>
</dbReference>
<protein>
    <submittedName>
        <fullName evidence="2">DDE domain-containing protein</fullName>
    </submittedName>
</protein>
<dbReference type="Pfam" id="PF13276">
    <property type="entry name" value="HTH_21"/>
    <property type="match status" value="1"/>
</dbReference>
<dbReference type="InterPro" id="IPR036397">
    <property type="entry name" value="RNaseH_sf"/>
</dbReference>
<sequence>MYAEKENFPVKLMARILEVSRSGFYAWCNRPKRPETSPELKALIERAWLESDRRFGHRSIHAYLALQGHELTLYRVLRIMRELDIKGCTPYAKKRTTIPGSGDDGRPDLIQRNFTSAVPTTRLVGDITYLKTGEGWLYLATVIDLATRMVVGFSLSEKMTADIVVSALECARARGYVAKGAIFHSDRGSQYTSRLLAGWADQNEVRLSVGRTGSCHDNAVAESFFANLKNEMYHRQKFSARVEARRALVNYIETYYNRRRPHSTIDYQIPAQAMQSFMQRCDKAFGIDDKDLQVAA</sequence>
<evidence type="ECO:0000313" key="3">
    <source>
        <dbReference type="Proteomes" id="UP000253752"/>
    </source>
</evidence>
<dbReference type="Proteomes" id="UP000253752">
    <property type="component" value="Unassembled WGS sequence"/>
</dbReference>
<dbReference type="NCBIfam" id="NF033516">
    <property type="entry name" value="transpos_IS3"/>
    <property type="match status" value="1"/>
</dbReference>